<evidence type="ECO:0000313" key="3">
    <source>
        <dbReference type="Proteomes" id="UP001217485"/>
    </source>
</evidence>
<keyword evidence="3" id="KW-1185">Reference proteome</keyword>
<accession>A0ABT5C7N2</accession>
<evidence type="ECO:0000256" key="1">
    <source>
        <dbReference type="SAM" id="SignalP"/>
    </source>
</evidence>
<reference evidence="2 3" key="1">
    <citation type="submission" date="2023-01" db="EMBL/GenBank/DDBJ databases">
        <title>Minimal conservation of predation-associated metabolite biosynthetic gene clusters underscores biosynthetic potential of Myxococcota including descriptions for ten novel species: Archangium lansinium sp. nov., Myxococcus landrumus sp. nov., Nannocystis bai.</title>
        <authorList>
            <person name="Ahearne A."/>
            <person name="Stevens C."/>
            <person name="Dowd S."/>
        </authorList>
    </citation>
    <scope>NUCLEOTIDE SEQUENCE [LARGE SCALE GENOMIC DNA]</scope>
    <source>
        <strain evidence="2 3">WIWO2</strain>
    </source>
</reference>
<keyword evidence="1" id="KW-0732">Signal</keyword>
<sequence length="396" mass="40570">MRREGARSARGLLALALFASIAGPSCAELPHVEGAADASCPELRCQGDVLRAQLAANLAHVEGAGEASCPELRSPGDVLGAQLTADARANAKVRTFVQAAKDMAVVSVVIEAQVADACRRMGADLGVPPAQMAPRDEVGGQASGACGPVSAALDAIFLQDAGVGVTLMQPDCEPSGARCSGSCNVELTPEDIVVYCEPTQLSGYCQGRCYGPCDGRCTGQCWGGQCSAYDAQGRCVGQCDGKCDGGCDDTCHERCAGTWQAPQCSWIEWPPSGDAECEASCRAYAAVHAACTPTLVQTRVVQGGEMAARLAATLQANLPALLHAQKALGHRLLGDAQTVVQVGAALPRLVGDVGAHALACVAGAAEASKSASERIQVSVRASSSVTELVGYGFTHQ</sequence>
<protein>
    <submittedName>
        <fullName evidence="2">Uncharacterized protein</fullName>
    </submittedName>
</protein>
<dbReference type="RefSeq" id="WP_272100289.1">
    <property type="nucleotide sequence ID" value="NZ_JAQNDK010000004.1"/>
</dbReference>
<dbReference type="EMBL" id="JAQNDK010000004">
    <property type="protein sequence ID" value="MDC0682400.1"/>
    <property type="molecule type" value="Genomic_DNA"/>
</dbReference>
<dbReference type="Proteomes" id="UP001217485">
    <property type="component" value="Unassembled WGS sequence"/>
</dbReference>
<name>A0ABT5C7N2_9BACT</name>
<evidence type="ECO:0000313" key="2">
    <source>
        <dbReference type="EMBL" id="MDC0682400.1"/>
    </source>
</evidence>
<feature type="signal peptide" evidence="1">
    <location>
        <begin position="1"/>
        <end position="27"/>
    </location>
</feature>
<gene>
    <name evidence="2" type="ORF">POL72_32020</name>
</gene>
<comment type="caution">
    <text evidence="2">The sequence shown here is derived from an EMBL/GenBank/DDBJ whole genome shotgun (WGS) entry which is preliminary data.</text>
</comment>
<organism evidence="2 3">
    <name type="scientific">Sorangium atrum</name>
    <dbReference type="NCBI Taxonomy" id="2995308"/>
    <lineage>
        <taxon>Bacteria</taxon>
        <taxon>Pseudomonadati</taxon>
        <taxon>Myxococcota</taxon>
        <taxon>Polyangia</taxon>
        <taxon>Polyangiales</taxon>
        <taxon>Polyangiaceae</taxon>
        <taxon>Sorangium</taxon>
    </lineage>
</organism>
<feature type="chain" id="PRO_5045997148" evidence="1">
    <location>
        <begin position="28"/>
        <end position="396"/>
    </location>
</feature>
<proteinExistence type="predicted"/>